<dbReference type="EMBL" id="JNBR01001385">
    <property type="protein sequence ID" value="OQR88319.1"/>
    <property type="molecule type" value="Genomic_DNA"/>
</dbReference>
<comment type="caution">
    <text evidence="1">The sequence shown here is derived from an EMBL/GenBank/DDBJ whole genome shotgun (WGS) entry which is preliminary data.</text>
</comment>
<evidence type="ECO:0000313" key="2">
    <source>
        <dbReference type="Proteomes" id="UP000243579"/>
    </source>
</evidence>
<accession>A0A1V9YR98</accession>
<reference evidence="1 2" key="1">
    <citation type="journal article" date="2014" name="Genome Biol. Evol.">
        <title>The secreted proteins of Achlya hypogyna and Thraustotheca clavata identify the ancestral oomycete secretome and reveal gene acquisitions by horizontal gene transfer.</title>
        <authorList>
            <person name="Misner I."/>
            <person name="Blouin N."/>
            <person name="Leonard G."/>
            <person name="Richards T.A."/>
            <person name="Lane C.E."/>
        </authorList>
    </citation>
    <scope>NUCLEOTIDE SEQUENCE [LARGE SCALE GENOMIC DNA]</scope>
    <source>
        <strain evidence="1 2">ATCC 48635</strain>
    </source>
</reference>
<name>A0A1V9YR98_ACHHY</name>
<gene>
    <name evidence="1" type="ORF">ACHHYP_06887</name>
</gene>
<sequence>MNNNQVADDTVLDPHLVATVRKRVASGRKADFVDALHSRLLSQRLALSSDCEVDTVQAFRDAVREDIMLNGVRFVGDHRTEAFVAAVKRIVQKFLPQDKALAVSDRVMRRCSRTHSGTDSYFALQELFGGPDFLIKPRQGGTPPLDIALGRDKTGAFKCRISAANLYAIYRNADIELLLTQQGHTLEPLLEVDTVIVEAIDFSAGTTTRHLSMRTPEPEQYVHAEVRELF</sequence>
<keyword evidence="2" id="KW-1185">Reference proteome</keyword>
<dbReference type="Proteomes" id="UP000243579">
    <property type="component" value="Unassembled WGS sequence"/>
</dbReference>
<organism evidence="1 2">
    <name type="scientific">Achlya hypogyna</name>
    <name type="common">Oomycete</name>
    <name type="synonym">Protoachlya hypogyna</name>
    <dbReference type="NCBI Taxonomy" id="1202772"/>
    <lineage>
        <taxon>Eukaryota</taxon>
        <taxon>Sar</taxon>
        <taxon>Stramenopiles</taxon>
        <taxon>Oomycota</taxon>
        <taxon>Saprolegniomycetes</taxon>
        <taxon>Saprolegniales</taxon>
        <taxon>Achlyaceae</taxon>
        <taxon>Achlya</taxon>
    </lineage>
</organism>
<dbReference type="OrthoDB" id="203476at2759"/>
<proteinExistence type="predicted"/>
<protein>
    <submittedName>
        <fullName evidence="1">Uncharacterized protein</fullName>
    </submittedName>
</protein>
<dbReference type="AlphaFoldDB" id="A0A1V9YR98"/>
<evidence type="ECO:0000313" key="1">
    <source>
        <dbReference type="EMBL" id="OQR88319.1"/>
    </source>
</evidence>